<evidence type="ECO:0000313" key="9">
    <source>
        <dbReference type="EnsemblMetazoa" id="CapteP166593"/>
    </source>
</evidence>
<dbReference type="Pfam" id="PF19566">
    <property type="entry name" value="Snx8_BAR_dom"/>
    <property type="match status" value="1"/>
</dbReference>
<dbReference type="HOGENOM" id="CLU_042580_0_0_1"/>
<dbReference type="EMBL" id="AMQN01005351">
    <property type="status" value="NOT_ANNOTATED_CDS"/>
    <property type="molecule type" value="Genomic_DNA"/>
</dbReference>
<evidence type="ECO:0000313" key="8">
    <source>
        <dbReference type="EMBL" id="ELU12617.1"/>
    </source>
</evidence>
<dbReference type="OrthoDB" id="10064318at2759"/>
<evidence type="ECO:0008006" key="11">
    <source>
        <dbReference type="Google" id="ProtNLM"/>
    </source>
</evidence>
<dbReference type="GO" id="GO:0006886">
    <property type="term" value="P:intracellular protein transport"/>
    <property type="evidence" value="ECO:0007669"/>
    <property type="project" value="TreeGrafter"/>
</dbReference>
<comment type="similarity">
    <text evidence="2">Belongs to the sorting nexin family.</text>
</comment>
<dbReference type="InterPro" id="IPR035704">
    <property type="entry name" value="SNX8/Mvp1_PX"/>
</dbReference>
<evidence type="ECO:0000256" key="2">
    <source>
        <dbReference type="ARBA" id="ARBA00010883"/>
    </source>
</evidence>
<dbReference type="InterPro" id="IPR001683">
    <property type="entry name" value="PX_dom"/>
</dbReference>
<dbReference type="OMA" id="WEYAGAK"/>
<dbReference type="EMBL" id="KB295796">
    <property type="protein sequence ID" value="ELU12617.1"/>
    <property type="molecule type" value="Genomic_DNA"/>
</dbReference>
<keyword evidence="5" id="KW-0472">Membrane</keyword>
<feature type="domain" description="EH" evidence="6">
    <location>
        <begin position="1"/>
        <end position="23"/>
    </location>
</feature>
<dbReference type="CDD" id="cd07597">
    <property type="entry name" value="BAR_SNX8"/>
    <property type="match status" value="1"/>
</dbReference>
<evidence type="ECO:0000256" key="4">
    <source>
        <dbReference type="ARBA" id="ARBA00022927"/>
    </source>
</evidence>
<name>R7V2B0_CAPTE</name>
<keyword evidence="4" id="KW-0653">Protein transport</keyword>
<dbReference type="Gene3D" id="3.30.1520.10">
    <property type="entry name" value="Phox-like domain"/>
    <property type="match status" value="1"/>
</dbReference>
<dbReference type="AlphaFoldDB" id="R7V2B0"/>
<organism evidence="8">
    <name type="scientific">Capitella teleta</name>
    <name type="common">Polychaete worm</name>
    <dbReference type="NCBI Taxonomy" id="283909"/>
    <lineage>
        <taxon>Eukaryota</taxon>
        <taxon>Metazoa</taxon>
        <taxon>Spiralia</taxon>
        <taxon>Lophotrochozoa</taxon>
        <taxon>Annelida</taxon>
        <taxon>Polychaeta</taxon>
        <taxon>Sedentaria</taxon>
        <taxon>Scolecida</taxon>
        <taxon>Capitellidae</taxon>
        <taxon>Capitella</taxon>
    </lineage>
</organism>
<dbReference type="PROSITE" id="PS50031">
    <property type="entry name" value="EH"/>
    <property type="match status" value="1"/>
</dbReference>
<sequence>MFTKLMANAGLPSQTLTQIWDVVDEKQGYLSRTGLYKALALTALAQQGKSINDKILESYSDQELPRPSLGDMGDLKNLSVRLHRDRNPTVLGYTYEELSALDTIKVELVPEKKGLILKHVEYEITSRRYHSTVLRRYNDFLAYQETLLQRYPYRMIPDLPPKKLVGVADRKFIEQRRKSLRRFLNLIARHPIMSHDQIVRYFHTFTGSDMQYRIKEHFRGAPDEFMTCEYALKSKEFVPLDTQLQFSNSRVHIRLLTDATLKMRNIAERIAERDTEYALDMLVLSKQLSTIANDTSSVSSWACGNCETWSQFKRGFKGVSSDCALLGEKASSLSIRIEDHVTEILSMFLDLLLAYKDLCDRHEKGVLRDHQRAIQKMGLYKKKKMSATVQGPAEANAVEQLEYRILKQENEISNMENRNYFSLHCVQMETQLIHANLEGLYCALQNLATEETQGYSQMASLWHNIRPLIDAILPERAVSSGATSPSTSPTNIKR</sequence>
<feature type="domain" description="PX" evidence="7">
    <location>
        <begin position="100"/>
        <end position="209"/>
    </location>
</feature>
<evidence type="ECO:0000256" key="1">
    <source>
        <dbReference type="ARBA" id="ARBA00004287"/>
    </source>
</evidence>
<dbReference type="InterPro" id="IPR028662">
    <property type="entry name" value="SNX8/Mvp1"/>
</dbReference>
<comment type="subcellular location">
    <subcellularLocation>
        <location evidence="1">Membrane</location>
        <topology evidence="1">Peripheral membrane protein</topology>
        <orientation evidence="1">Cytoplasmic side</orientation>
    </subcellularLocation>
</comment>
<gene>
    <name evidence="8" type="ORF">CAPTEDRAFT_166593</name>
</gene>
<keyword evidence="10" id="KW-1185">Reference proteome</keyword>
<dbReference type="PANTHER" id="PTHR46571">
    <property type="entry name" value="SORTING NEXIN-8"/>
    <property type="match status" value="1"/>
</dbReference>
<dbReference type="SUPFAM" id="SSF64268">
    <property type="entry name" value="PX domain"/>
    <property type="match status" value="1"/>
</dbReference>
<evidence type="ECO:0000313" key="10">
    <source>
        <dbReference type="Proteomes" id="UP000014760"/>
    </source>
</evidence>
<dbReference type="CDD" id="cd06866">
    <property type="entry name" value="PX_SNX8_Mvp1p_like"/>
    <property type="match status" value="1"/>
</dbReference>
<reference evidence="8 10" key="2">
    <citation type="journal article" date="2013" name="Nature">
        <title>Insights into bilaterian evolution from three spiralian genomes.</title>
        <authorList>
            <person name="Simakov O."/>
            <person name="Marletaz F."/>
            <person name="Cho S.J."/>
            <person name="Edsinger-Gonzales E."/>
            <person name="Havlak P."/>
            <person name="Hellsten U."/>
            <person name="Kuo D.H."/>
            <person name="Larsson T."/>
            <person name="Lv J."/>
            <person name="Arendt D."/>
            <person name="Savage R."/>
            <person name="Osoegawa K."/>
            <person name="de Jong P."/>
            <person name="Grimwood J."/>
            <person name="Chapman J.A."/>
            <person name="Shapiro H."/>
            <person name="Aerts A."/>
            <person name="Otillar R.P."/>
            <person name="Terry A.Y."/>
            <person name="Boore J.L."/>
            <person name="Grigoriev I.V."/>
            <person name="Lindberg D.R."/>
            <person name="Seaver E.C."/>
            <person name="Weisblat D.A."/>
            <person name="Putnam N.H."/>
            <person name="Rokhsar D.S."/>
        </authorList>
    </citation>
    <scope>NUCLEOTIDE SEQUENCE</scope>
    <source>
        <strain evidence="8 10">I ESC-2004</strain>
    </source>
</reference>
<protein>
    <recommendedName>
        <fullName evidence="11">PX domain-containing protein</fullName>
    </recommendedName>
</protein>
<dbReference type="GO" id="GO:0034498">
    <property type="term" value="P:early endosome to Golgi transport"/>
    <property type="evidence" value="ECO:0007669"/>
    <property type="project" value="TreeGrafter"/>
</dbReference>
<dbReference type="InterPro" id="IPR036871">
    <property type="entry name" value="PX_dom_sf"/>
</dbReference>
<dbReference type="GO" id="GO:0035091">
    <property type="term" value="F:phosphatidylinositol binding"/>
    <property type="evidence" value="ECO:0007669"/>
    <property type="project" value="InterPro"/>
</dbReference>
<accession>R7V2B0</accession>
<dbReference type="SMART" id="SM00312">
    <property type="entry name" value="PX"/>
    <property type="match status" value="1"/>
</dbReference>
<reference evidence="9" key="3">
    <citation type="submission" date="2015-06" db="UniProtKB">
        <authorList>
            <consortium name="EnsemblMetazoa"/>
        </authorList>
    </citation>
    <scope>IDENTIFICATION</scope>
</reference>
<evidence type="ECO:0000256" key="3">
    <source>
        <dbReference type="ARBA" id="ARBA00022448"/>
    </source>
</evidence>
<evidence type="ECO:0000259" key="7">
    <source>
        <dbReference type="PROSITE" id="PS50195"/>
    </source>
</evidence>
<evidence type="ECO:0000259" key="6">
    <source>
        <dbReference type="PROSITE" id="PS50031"/>
    </source>
</evidence>
<dbReference type="InterPro" id="IPR045734">
    <property type="entry name" value="Snx8_BAR_dom"/>
</dbReference>
<dbReference type="STRING" id="283909.R7V2B0"/>
<evidence type="ECO:0000256" key="5">
    <source>
        <dbReference type="ARBA" id="ARBA00023136"/>
    </source>
</evidence>
<dbReference type="Proteomes" id="UP000014760">
    <property type="component" value="Unassembled WGS sequence"/>
</dbReference>
<dbReference type="PANTHER" id="PTHR46571:SF1">
    <property type="entry name" value="SORTING NEXIN-8"/>
    <property type="match status" value="1"/>
</dbReference>
<dbReference type="InterPro" id="IPR000261">
    <property type="entry name" value="EH_dom"/>
</dbReference>
<reference evidence="10" key="1">
    <citation type="submission" date="2012-12" db="EMBL/GenBank/DDBJ databases">
        <authorList>
            <person name="Hellsten U."/>
            <person name="Grimwood J."/>
            <person name="Chapman J.A."/>
            <person name="Shapiro H."/>
            <person name="Aerts A."/>
            <person name="Otillar R.P."/>
            <person name="Terry A.Y."/>
            <person name="Boore J.L."/>
            <person name="Simakov O."/>
            <person name="Marletaz F."/>
            <person name="Cho S.-J."/>
            <person name="Edsinger-Gonzales E."/>
            <person name="Havlak P."/>
            <person name="Kuo D.-H."/>
            <person name="Larsson T."/>
            <person name="Lv J."/>
            <person name="Arendt D."/>
            <person name="Savage R."/>
            <person name="Osoegawa K."/>
            <person name="de Jong P."/>
            <person name="Lindberg D.R."/>
            <person name="Seaver E.C."/>
            <person name="Weisblat D.A."/>
            <person name="Putnam N.H."/>
            <person name="Grigoriev I.V."/>
            <person name="Rokhsar D.S."/>
        </authorList>
    </citation>
    <scope>NUCLEOTIDE SEQUENCE</scope>
    <source>
        <strain evidence="10">I ESC-2004</strain>
    </source>
</reference>
<dbReference type="Gene3D" id="1.10.238.10">
    <property type="entry name" value="EF-hand"/>
    <property type="match status" value="1"/>
</dbReference>
<dbReference type="Pfam" id="PF00787">
    <property type="entry name" value="PX"/>
    <property type="match status" value="1"/>
</dbReference>
<dbReference type="EnsemblMetazoa" id="CapteT166593">
    <property type="protein sequence ID" value="CapteP166593"/>
    <property type="gene ID" value="CapteG166593"/>
</dbReference>
<dbReference type="GO" id="GO:0005829">
    <property type="term" value="C:cytosol"/>
    <property type="evidence" value="ECO:0007669"/>
    <property type="project" value="GOC"/>
</dbReference>
<proteinExistence type="inferred from homology"/>
<dbReference type="GO" id="GO:0031901">
    <property type="term" value="C:early endosome membrane"/>
    <property type="evidence" value="ECO:0007669"/>
    <property type="project" value="TreeGrafter"/>
</dbReference>
<dbReference type="PROSITE" id="PS50195">
    <property type="entry name" value="PX"/>
    <property type="match status" value="1"/>
</dbReference>
<keyword evidence="3" id="KW-0813">Transport</keyword>